<feature type="region of interest" description="Disordered" evidence="1">
    <location>
        <begin position="106"/>
        <end position="192"/>
    </location>
</feature>
<dbReference type="AlphaFoldDB" id="L1K068"/>
<evidence type="ECO:0000313" key="3">
    <source>
        <dbReference type="EMBL" id="EKX54251.1"/>
    </source>
</evidence>
<feature type="compositionally biased region" description="Basic and acidic residues" evidence="1">
    <location>
        <begin position="106"/>
        <end position="117"/>
    </location>
</feature>
<sequence length="192" mass="21207">MSTMSAKFLLFAALLLLVLMPNSAASEEEGVKCCKGSMIQKWIKISDQISKRFEELSLRFPPLAVCMKYVFRPLGKLWNYLLRTVKPAAPIAAKLETEETAQKVEKVNEEDLRKQEESEATVRAQAEARQEQEKSVETDTANEEAASVISTEEAKTVPETSAQGAPTADSNQDGVKVEQEKAEEPAQQTAAE</sequence>
<feature type="compositionally biased region" description="Polar residues" evidence="1">
    <location>
        <begin position="158"/>
        <end position="173"/>
    </location>
</feature>
<evidence type="ECO:0000256" key="1">
    <source>
        <dbReference type="SAM" id="MobiDB-lite"/>
    </source>
</evidence>
<feature type="chain" id="PRO_5008771998" evidence="2">
    <location>
        <begin position="26"/>
        <end position="192"/>
    </location>
</feature>
<gene>
    <name evidence="3" type="ORF">GUITHDRAFT_160853</name>
</gene>
<dbReference type="HOGENOM" id="CLU_1417606_0_0_1"/>
<reference evidence="4" key="3">
    <citation type="submission" date="2015-06" db="UniProtKB">
        <authorList>
            <consortium name="EnsemblProtists"/>
        </authorList>
    </citation>
    <scope>IDENTIFICATION</scope>
</reference>
<keyword evidence="2" id="KW-0732">Signal</keyword>
<name>L1K068_GUITC</name>
<evidence type="ECO:0000256" key="2">
    <source>
        <dbReference type="SAM" id="SignalP"/>
    </source>
</evidence>
<keyword evidence="5" id="KW-1185">Reference proteome</keyword>
<dbReference type="GeneID" id="17310661"/>
<accession>L1K068</accession>
<reference evidence="5" key="2">
    <citation type="submission" date="2012-11" db="EMBL/GenBank/DDBJ databases">
        <authorList>
            <person name="Kuo A."/>
            <person name="Curtis B.A."/>
            <person name="Tanifuji G."/>
            <person name="Burki F."/>
            <person name="Gruber A."/>
            <person name="Irimia M."/>
            <person name="Maruyama S."/>
            <person name="Arias M.C."/>
            <person name="Ball S.G."/>
            <person name="Gile G.H."/>
            <person name="Hirakawa Y."/>
            <person name="Hopkins J.F."/>
            <person name="Rensing S.A."/>
            <person name="Schmutz J."/>
            <person name="Symeonidi A."/>
            <person name="Elias M."/>
            <person name="Eveleigh R.J."/>
            <person name="Herman E.K."/>
            <person name="Klute M.J."/>
            <person name="Nakayama T."/>
            <person name="Obornik M."/>
            <person name="Reyes-Prieto A."/>
            <person name="Armbrust E.V."/>
            <person name="Aves S.J."/>
            <person name="Beiko R.G."/>
            <person name="Coutinho P."/>
            <person name="Dacks J.B."/>
            <person name="Durnford D.G."/>
            <person name="Fast N.M."/>
            <person name="Green B.R."/>
            <person name="Grisdale C."/>
            <person name="Hempe F."/>
            <person name="Henrissat B."/>
            <person name="Hoppner M.P."/>
            <person name="Ishida K.-I."/>
            <person name="Kim E."/>
            <person name="Koreny L."/>
            <person name="Kroth P.G."/>
            <person name="Liu Y."/>
            <person name="Malik S.-B."/>
            <person name="Maier U.G."/>
            <person name="McRose D."/>
            <person name="Mock T."/>
            <person name="Neilson J.A."/>
            <person name="Onodera N.T."/>
            <person name="Poole A.M."/>
            <person name="Pritham E.J."/>
            <person name="Richards T.A."/>
            <person name="Rocap G."/>
            <person name="Roy S.W."/>
            <person name="Sarai C."/>
            <person name="Schaack S."/>
            <person name="Shirato S."/>
            <person name="Slamovits C.H."/>
            <person name="Spencer D.F."/>
            <person name="Suzuki S."/>
            <person name="Worden A.Z."/>
            <person name="Zauner S."/>
            <person name="Barry K."/>
            <person name="Bell C."/>
            <person name="Bharti A.K."/>
            <person name="Crow J.A."/>
            <person name="Grimwood J."/>
            <person name="Kramer R."/>
            <person name="Lindquist E."/>
            <person name="Lucas S."/>
            <person name="Salamov A."/>
            <person name="McFadden G.I."/>
            <person name="Lane C.E."/>
            <person name="Keeling P.J."/>
            <person name="Gray M.W."/>
            <person name="Grigoriev I.V."/>
            <person name="Archibald J.M."/>
        </authorList>
    </citation>
    <scope>NUCLEOTIDE SEQUENCE</scope>
    <source>
        <strain evidence="5">CCMP2712</strain>
    </source>
</reference>
<dbReference type="EMBL" id="JH992968">
    <property type="protein sequence ID" value="EKX54251.1"/>
    <property type="molecule type" value="Genomic_DNA"/>
</dbReference>
<dbReference type="Proteomes" id="UP000011087">
    <property type="component" value="Unassembled WGS sequence"/>
</dbReference>
<dbReference type="PaxDb" id="55529-EKX54251"/>
<feature type="compositionally biased region" description="Basic and acidic residues" evidence="1">
    <location>
        <begin position="175"/>
        <end position="184"/>
    </location>
</feature>
<proteinExistence type="predicted"/>
<evidence type="ECO:0000313" key="5">
    <source>
        <dbReference type="Proteomes" id="UP000011087"/>
    </source>
</evidence>
<feature type="signal peptide" evidence="2">
    <location>
        <begin position="1"/>
        <end position="25"/>
    </location>
</feature>
<dbReference type="EnsemblProtists" id="EKX54251">
    <property type="protein sequence ID" value="EKX54251"/>
    <property type="gene ID" value="GUITHDRAFT_160853"/>
</dbReference>
<dbReference type="RefSeq" id="XP_005841231.1">
    <property type="nucleotide sequence ID" value="XM_005841174.1"/>
</dbReference>
<evidence type="ECO:0000313" key="4">
    <source>
        <dbReference type="EnsemblProtists" id="EKX54251"/>
    </source>
</evidence>
<organism evidence="3">
    <name type="scientific">Guillardia theta (strain CCMP2712)</name>
    <name type="common">Cryptophyte</name>
    <dbReference type="NCBI Taxonomy" id="905079"/>
    <lineage>
        <taxon>Eukaryota</taxon>
        <taxon>Cryptophyceae</taxon>
        <taxon>Pyrenomonadales</taxon>
        <taxon>Geminigeraceae</taxon>
        <taxon>Guillardia</taxon>
    </lineage>
</organism>
<feature type="compositionally biased region" description="Basic and acidic residues" evidence="1">
    <location>
        <begin position="126"/>
        <end position="137"/>
    </location>
</feature>
<reference evidence="3 5" key="1">
    <citation type="journal article" date="2012" name="Nature">
        <title>Algal genomes reveal evolutionary mosaicism and the fate of nucleomorphs.</title>
        <authorList>
            <consortium name="DOE Joint Genome Institute"/>
            <person name="Curtis B.A."/>
            <person name="Tanifuji G."/>
            <person name="Burki F."/>
            <person name="Gruber A."/>
            <person name="Irimia M."/>
            <person name="Maruyama S."/>
            <person name="Arias M.C."/>
            <person name="Ball S.G."/>
            <person name="Gile G.H."/>
            <person name="Hirakawa Y."/>
            <person name="Hopkins J.F."/>
            <person name="Kuo A."/>
            <person name="Rensing S.A."/>
            <person name="Schmutz J."/>
            <person name="Symeonidi A."/>
            <person name="Elias M."/>
            <person name="Eveleigh R.J."/>
            <person name="Herman E.K."/>
            <person name="Klute M.J."/>
            <person name="Nakayama T."/>
            <person name="Obornik M."/>
            <person name="Reyes-Prieto A."/>
            <person name="Armbrust E.V."/>
            <person name="Aves S.J."/>
            <person name="Beiko R.G."/>
            <person name="Coutinho P."/>
            <person name="Dacks J.B."/>
            <person name="Durnford D.G."/>
            <person name="Fast N.M."/>
            <person name="Green B.R."/>
            <person name="Grisdale C.J."/>
            <person name="Hempel F."/>
            <person name="Henrissat B."/>
            <person name="Hoppner M.P."/>
            <person name="Ishida K."/>
            <person name="Kim E."/>
            <person name="Koreny L."/>
            <person name="Kroth P.G."/>
            <person name="Liu Y."/>
            <person name="Malik S.B."/>
            <person name="Maier U.G."/>
            <person name="McRose D."/>
            <person name="Mock T."/>
            <person name="Neilson J.A."/>
            <person name="Onodera N.T."/>
            <person name="Poole A.M."/>
            <person name="Pritham E.J."/>
            <person name="Richards T.A."/>
            <person name="Rocap G."/>
            <person name="Roy S.W."/>
            <person name="Sarai C."/>
            <person name="Schaack S."/>
            <person name="Shirato S."/>
            <person name="Slamovits C.H."/>
            <person name="Spencer D.F."/>
            <person name="Suzuki S."/>
            <person name="Worden A.Z."/>
            <person name="Zauner S."/>
            <person name="Barry K."/>
            <person name="Bell C."/>
            <person name="Bharti A.K."/>
            <person name="Crow J.A."/>
            <person name="Grimwood J."/>
            <person name="Kramer R."/>
            <person name="Lindquist E."/>
            <person name="Lucas S."/>
            <person name="Salamov A."/>
            <person name="McFadden G.I."/>
            <person name="Lane C.E."/>
            <person name="Keeling P.J."/>
            <person name="Gray M.W."/>
            <person name="Grigoriev I.V."/>
            <person name="Archibald J.M."/>
        </authorList>
    </citation>
    <scope>NUCLEOTIDE SEQUENCE</scope>
    <source>
        <strain evidence="3 5">CCMP2712</strain>
    </source>
</reference>
<dbReference type="KEGG" id="gtt:GUITHDRAFT_160853"/>
<protein>
    <submittedName>
        <fullName evidence="3 4">Uncharacterized protein</fullName>
    </submittedName>
</protein>